<evidence type="ECO:0000256" key="4">
    <source>
        <dbReference type="ARBA" id="ARBA00023136"/>
    </source>
</evidence>
<dbReference type="SUPFAM" id="SSF48452">
    <property type="entry name" value="TPR-like"/>
    <property type="match status" value="1"/>
</dbReference>
<evidence type="ECO:0000259" key="8">
    <source>
        <dbReference type="Pfam" id="PF14322"/>
    </source>
</evidence>
<evidence type="ECO:0000313" key="9">
    <source>
        <dbReference type="EMBL" id="KAA6301641.1"/>
    </source>
</evidence>
<organism evidence="9 10">
    <name type="scientific">Candidatus Ordinivivax streblomastigis</name>
    <dbReference type="NCBI Taxonomy" id="2540710"/>
    <lineage>
        <taxon>Bacteria</taxon>
        <taxon>Pseudomonadati</taxon>
        <taxon>Bacteroidota</taxon>
        <taxon>Bacteroidia</taxon>
        <taxon>Bacteroidales</taxon>
        <taxon>Candidatus Ordinivivax</taxon>
    </lineage>
</organism>
<dbReference type="AlphaFoldDB" id="A0A5M8NZR5"/>
<dbReference type="InterPro" id="IPR011990">
    <property type="entry name" value="TPR-like_helical_dom_sf"/>
</dbReference>
<evidence type="ECO:0000256" key="1">
    <source>
        <dbReference type="ARBA" id="ARBA00004442"/>
    </source>
</evidence>
<evidence type="ECO:0000256" key="3">
    <source>
        <dbReference type="ARBA" id="ARBA00022729"/>
    </source>
</evidence>
<gene>
    <name evidence="9" type="ORF">EZS26_002247</name>
</gene>
<dbReference type="InterPro" id="IPR012944">
    <property type="entry name" value="SusD_RagB_dom"/>
</dbReference>
<evidence type="ECO:0000256" key="2">
    <source>
        <dbReference type="ARBA" id="ARBA00006275"/>
    </source>
</evidence>
<feature type="domain" description="SusD-like N-terminal" evidence="8">
    <location>
        <begin position="100"/>
        <end position="233"/>
    </location>
</feature>
<feature type="chain" id="PRO_5024401814" evidence="6">
    <location>
        <begin position="24"/>
        <end position="624"/>
    </location>
</feature>
<proteinExistence type="inferred from homology"/>
<dbReference type="InterPro" id="IPR033985">
    <property type="entry name" value="SusD-like_N"/>
</dbReference>
<reference evidence="9 10" key="1">
    <citation type="submission" date="2019-03" db="EMBL/GenBank/DDBJ databases">
        <title>Single cell metagenomics reveals metabolic interactions within the superorganism composed of flagellate Streblomastix strix and complex community of Bacteroidetes bacteria on its surface.</title>
        <authorList>
            <person name="Treitli S.C."/>
            <person name="Kolisko M."/>
            <person name="Husnik F."/>
            <person name="Keeling P."/>
            <person name="Hampl V."/>
        </authorList>
    </citation>
    <scope>NUCLEOTIDE SEQUENCE [LARGE SCALE GENOMIC DNA]</scope>
    <source>
        <strain evidence="9">St1</strain>
    </source>
</reference>
<dbReference type="Pfam" id="PF07980">
    <property type="entry name" value="SusD_RagB"/>
    <property type="match status" value="1"/>
</dbReference>
<keyword evidence="5" id="KW-0998">Cell outer membrane</keyword>
<keyword evidence="4" id="KW-0472">Membrane</keyword>
<comment type="similarity">
    <text evidence="2">Belongs to the SusD family.</text>
</comment>
<dbReference type="Gene3D" id="1.25.40.390">
    <property type="match status" value="1"/>
</dbReference>
<keyword evidence="3 6" id="KW-0732">Signal</keyword>
<dbReference type="EMBL" id="SNRX01000016">
    <property type="protein sequence ID" value="KAA6301641.1"/>
    <property type="molecule type" value="Genomic_DNA"/>
</dbReference>
<evidence type="ECO:0000313" key="10">
    <source>
        <dbReference type="Proteomes" id="UP000324575"/>
    </source>
</evidence>
<comment type="subcellular location">
    <subcellularLocation>
        <location evidence="1">Cell outer membrane</location>
    </subcellularLocation>
</comment>
<evidence type="ECO:0000256" key="6">
    <source>
        <dbReference type="SAM" id="SignalP"/>
    </source>
</evidence>
<dbReference type="Proteomes" id="UP000324575">
    <property type="component" value="Unassembled WGS sequence"/>
</dbReference>
<dbReference type="Pfam" id="PF14322">
    <property type="entry name" value="SusD-like_3"/>
    <property type="match status" value="1"/>
</dbReference>
<evidence type="ECO:0000256" key="5">
    <source>
        <dbReference type="ARBA" id="ARBA00023237"/>
    </source>
</evidence>
<feature type="domain" description="RagB/SusD" evidence="7">
    <location>
        <begin position="351"/>
        <end position="622"/>
    </location>
</feature>
<evidence type="ECO:0000259" key="7">
    <source>
        <dbReference type="Pfam" id="PF07980"/>
    </source>
</evidence>
<accession>A0A5M8NZR5</accession>
<name>A0A5M8NZR5_9BACT</name>
<sequence>MKHFRIKIVLLLTAAMMVFPSCMDDLLNQPSRNELPASAFWKTVDDADYALNGAIGDIRYLFNRDYYLEGRGEFVHVAGNSPHTGNAVTLYGGQAYEGTHEYKPTGYGTQADRMYMYCFGGVNRANYVIDGVEKMVAKESNPTTKARLESIIGEAKLLRALVYHRLISWWGDVPYINQRVYSNVEVASLPRTPIAEIVPKLIEDLTYAFDKLPVKAPGGRISKTSALALRGKIELYWACWNNFGWPELDTFTPSADEAAKAYRAAAADFRSVIDDYGLTLYKNGEPGDSQCNELGQAENLPNYYYLFTPLANGDPEFIIAFNHGGPGTGQSEELMRDMAGRSIESSQAWVVPRVNVIDRYQSLETGDFCPPLELMPPEKDNRTKPNASVNPQSFANRDYRLKSSILWDYEMSAGLAGTKATGWVPFIFLSYGTANFDINGVKYTTYMVDGPQSLVGHVFRKFVRNYAGQARSEGNYNWPVIRLADVYLMYAEAVNEANITGEKEYAIAQVNKVRHRGNLPPLTAAKTATKDEFFKAIEQERIVELLGEGHRNADLRRWRAIERTFAPPGDPNGVKFYSLHGNQFPSETYFQNQNEVAYQRAYIFCIPPSERDRNPNLTQNKPYR</sequence>
<comment type="caution">
    <text evidence="9">The sequence shown here is derived from an EMBL/GenBank/DDBJ whole genome shotgun (WGS) entry which is preliminary data.</text>
</comment>
<feature type="signal peptide" evidence="6">
    <location>
        <begin position="1"/>
        <end position="23"/>
    </location>
</feature>
<protein>
    <submittedName>
        <fullName evidence="9">RagB/SusD family nutrient uptake outer membrane protein</fullName>
    </submittedName>
</protein>
<dbReference type="GO" id="GO:0009279">
    <property type="term" value="C:cell outer membrane"/>
    <property type="evidence" value="ECO:0007669"/>
    <property type="project" value="UniProtKB-SubCell"/>
</dbReference>